<keyword evidence="2" id="KW-1185">Reference proteome</keyword>
<gene>
    <name evidence="1" type="ORF">CDD80_6786</name>
</gene>
<accession>A0A2C5XTZ7</accession>
<evidence type="ECO:0000313" key="2">
    <source>
        <dbReference type="Proteomes" id="UP000226431"/>
    </source>
</evidence>
<protein>
    <submittedName>
        <fullName evidence="1">Uncharacterized protein</fullName>
    </submittedName>
</protein>
<reference evidence="1 2" key="1">
    <citation type="submission" date="2017-06" db="EMBL/GenBank/DDBJ databases">
        <title>Ant-infecting Ophiocordyceps genomes reveal a high diversity of potential behavioral manipulation genes and a possible major role for enterotoxins.</title>
        <authorList>
            <person name="De Bekker C."/>
            <person name="Evans H.C."/>
            <person name="Brachmann A."/>
            <person name="Hughes D.P."/>
        </authorList>
    </citation>
    <scope>NUCLEOTIDE SEQUENCE [LARGE SCALE GENOMIC DNA]</scope>
    <source>
        <strain evidence="1 2">Map16</strain>
    </source>
</reference>
<dbReference type="AlphaFoldDB" id="A0A2C5XTZ7"/>
<dbReference type="OrthoDB" id="10518203at2759"/>
<organism evidence="1 2">
    <name type="scientific">Ophiocordyceps camponoti-rufipedis</name>
    <dbReference type="NCBI Taxonomy" id="2004952"/>
    <lineage>
        <taxon>Eukaryota</taxon>
        <taxon>Fungi</taxon>
        <taxon>Dikarya</taxon>
        <taxon>Ascomycota</taxon>
        <taxon>Pezizomycotina</taxon>
        <taxon>Sordariomycetes</taxon>
        <taxon>Hypocreomycetidae</taxon>
        <taxon>Hypocreales</taxon>
        <taxon>Ophiocordycipitaceae</taxon>
        <taxon>Ophiocordyceps</taxon>
    </lineage>
</organism>
<name>A0A2C5XTZ7_9HYPO</name>
<dbReference type="EMBL" id="NJES01000775">
    <property type="protein sequence ID" value="PHH69378.1"/>
    <property type="molecule type" value="Genomic_DNA"/>
</dbReference>
<evidence type="ECO:0000313" key="1">
    <source>
        <dbReference type="EMBL" id="PHH69378.1"/>
    </source>
</evidence>
<proteinExistence type="predicted"/>
<comment type="caution">
    <text evidence="1">The sequence shown here is derived from an EMBL/GenBank/DDBJ whole genome shotgun (WGS) entry which is preliminary data.</text>
</comment>
<dbReference type="Proteomes" id="UP000226431">
    <property type="component" value="Unassembled WGS sequence"/>
</dbReference>
<sequence length="186" mass="20775">MQRDLLAVKASATQLREGHDSDIDRAWSNLFTTIQQEGDKIAALSASLSESDFDSLRAVLQTYTVTLEEVIVGKPDTADHSIEVVETLKYCGKFRSAAQRASQARMAFSSKLLRKVPEDRMQTARIYTEQWGRLVLLMTERGRAALLQTPTLYPFLRTLYGHLSLPASNIANFNLNLKLPKTGTNA</sequence>